<evidence type="ECO:0000313" key="4">
    <source>
        <dbReference type="EMBL" id="CAL1360735.1"/>
    </source>
</evidence>
<dbReference type="PANTHER" id="PTHR23272">
    <property type="entry name" value="BED FINGER-RELATED"/>
    <property type="match status" value="1"/>
</dbReference>
<proteinExistence type="predicted"/>
<evidence type="ECO:0000259" key="3">
    <source>
        <dbReference type="Pfam" id="PF14372"/>
    </source>
</evidence>
<feature type="compositionally biased region" description="Low complexity" evidence="1">
    <location>
        <begin position="36"/>
        <end position="48"/>
    </location>
</feature>
<organism evidence="4 5">
    <name type="scientific">Linum trigynum</name>
    <dbReference type="NCBI Taxonomy" id="586398"/>
    <lineage>
        <taxon>Eukaryota</taxon>
        <taxon>Viridiplantae</taxon>
        <taxon>Streptophyta</taxon>
        <taxon>Embryophyta</taxon>
        <taxon>Tracheophyta</taxon>
        <taxon>Spermatophyta</taxon>
        <taxon>Magnoliopsida</taxon>
        <taxon>eudicotyledons</taxon>
        <taxon>Gunneridae</taxon>
        <taxon>Pentapetalae</taxon>
        <taxon>rosids</taxon>
        <taxon>fabids</taxon>
        <taxon>Malpighiales</taxon>
        <taxon>Linaceae</taxon>
        <taxon>Linum</taxon>
    </lineage>
</organism>
<dbReference type="InterPro" id="IPR012337">
    <property type="entry name" value="RNaseH-like_sf"/>
</dbReference>
<feature type="domain" description="HAT C-terminal dimerisation" evidence="2">
    <location>
        <begin position="361"/>
        <end position="441"/>
    </location>
</feature>
<dbReference type="PANTHER" id="PTHR23272:SF193">
    <property type="entry name" value="OS07G0624100 PROTEIN"/>
    <property type="match status" value="1"/>
</dbReference>
<dbReference type="GO" id="GO:0046983">
    <property type="term" value="F:protein dimerization activity"/>
    <property type="evidence" value="ECO:0007669"/>
    <property type="project" value="InterPro"/>
</dbReference>
<evidence type="ECO:0000256" key="1">
    <source>
        <dbReference type="SAM" id="MobiDB-lite"/>
    </source>
</evidence>
<dbReference type="Pfam" id="PF14372">
    <property type="entry name" value="hAT-like_RNase-H"/>
    <property type="match status" value="1"/>
</dbReference>
<feature type="domain" description="hAT-like transposase RNase-H fold" evidence="3">
    <location>
        <begin position="203"/>
        <end position="306"/>
    </location>
</feature>
<reference evidence="4 5" key="1">
    <citation type="submission" date="2024-04" db="EMBL/GenBank/DDBJ databases">
        <authorList>
            <person name="Fracassetti M."/>
        </authorList>
    </citation>
    <scope>NUCLEOTIDE SEQUENCE [LARGE SCALE GENOMIC DNA]</scope>
</reference>
<sequence>MVDVQQEVGGSQAAPAGVSVPQVADTEIQASGAGTPASQPPVQASQPPEVDNAAKTGLKEVDDAIIKIRNAVRYVRSSPSRMQSFLKCVEEEKIKCKSRVCLDVETRWNSTYHMLVVAEKYEKAFDKLECEDIRYSSYFGGAEEEVAEQADVISKQNEMFGSTRGRGRKRQKLIGPPSCEDWKNARCLVEFLWLFYNATLKFSGTQHVTSNYFFHELVAVQQGILDMTKSSDHMLSGMAFRMLGKFSKYWVQVDNLNPLLHIAVVLDPRYKLRYVEHCMEIIYDAVVAANFAKDLESKFLELYAFYLKENKESLPATDAGSSSTSFNPQDFSKVDPAKALRMKFAKSTTSSVTSGGKSEAQRYLADVGEPESEDFDILMWWKVHSTKYPIIAKMARDVLAVPISTVASESTFSTSGRVLDPYRSSLSPKTVEALICCQDWLRSSPKPIEPENDDHESVEVAAAFGETNLGK</sequence>
<dbReference type="InterPro" id="IPR008906">
    <property type="entry name" value="HATC_C_dom"/>
</dbReference>
<evidence type="ECO:0000313" key="5">
    <source>
        <dbReference type="Proteomes" id="UP001497516"/>
    </source>
</evidence>
<feature type="region of interest" description="Disordered" evidence="1">
    <location>
        <begin position="1"/>
        <end position="51"/>
    </location>
</feature>
<dbReference type="Pfam" id="PF05699">
    <property type="entry name" value="Dimer_Tnp_hAT"/>
    <property type="match status" value="1"/>
</dbReference>
<protein>
    <recommendedName>
        <fullName evidence="6">Transposase</fullName>
    </recommendedName>
</protein>
<evidence type="ECO:0000259" key="2">
    <source>
        <dbReference type="Pfam" id="PF05699"/>
    </source>
</evidence>
<dbReference type="InterPro" id="IPR025525">
    <property type="entry name" value="hAT-like_transposase_RNase-H"/>
</dbReference>
<dbReference type="SUPFAM" id="SSF53098">
    <property type="entry name" value="Ribonuclease H-like"/>
    <property type="match status" value="1"/>
</dbReference>
<keyword evidence="5" id="KW-1185">Reference proteome</keyword>
<dbReference type="Proteomes" id="UP001497516">
    <property type="component" value="Chromosome 10"/>
</dbReference>
<evidence type="ECO:0008006" key="6">
    <source>
        <dbReference type="Google" id="ProtNLM"/>
    </source>
</evidence>
<gene>
    <name evidence="4" type="ORF">LTRI10_LOCUS8151</name>
</gene>
<dbReference type="GO" id="GO:0003677">
    <property type="term" value="F:DNA binding"/>
    <property type="evidence" value="ECO:0007669"/>
    <property type="project" value="InterPro"/>
</dbReference>
<name>A0AAV2CWM7_9ROSI</name>
<accession>A0AAV2CWM7</accession>
<dbReference type="EMBL" id="OZ034814">
    <property type="protein sequence ID" value="CAL1360735.1"/>
    <property type="molecule type" value="Genomic_DNA"/>
</dbReference>
<dbReference type="AlphaFoldDB" id="A0AAV2CWM7"/>